<evidence type="ECO:0000313" key="2">
    <source>
        <dbReference type="Proteomes" id="UP000734854"/>
    </source>
</evidence>
<gene>
    <name evidence="1" type="ORF">ZIOFF_022612</name>
</gene>
<proteinExistence type="predicted"/>
<dbReference type="EMBL" id="JACMSC010000006">
    <property type="protein sequence ID" value="KAG6519123.1"/>
    <property type="molecule type" value="Genomic_DNA"/>
</dbReference>
<dbReference type="AlphaFoldDB" id="A0A8J5LK91"/>
<protein>
    <submittedName>
        <fullName evidence="1">Uncharacterized protein</fullName>
    </submittedName>
</protein>
<name>A0A8J5LK91_ZINOF</name>
<accession>A0A8J5LK91</accession>
<keyword evidence="2" id="KW-1185">Reference proteome</keyword>
<dbReference type="Proteomes" id="UP000734854">
    <property type="component" value="Unassembled WGS sequence"/>
</dbReference>
<reference evidence="1 2" key="1">
    <citation type="submission" date="2020-08" db="EMBL/GenBank/DDBJ databases">
        <title>Plant Genome Project.</title>
        <authorList>
            <person name="Zhang R.-G."/>
        </authorList>
    </citation>
    <scope>NUCLEOTIDE SEQUENCE [LARGE SCALE GENOMIC DNA]</scope>
    <source>
        <tissue evidence="1">Rhizome</tissue>
    </source>
</reference>
<organism evidence="1 2">
    <name type="scientific">Zingiber officinale</name>
    <name type="common">Ginger</name>
    <name type="synonym">Amomum zingiber</name>
    <dbReference type="NCBI Taxonomy" id="94328"/>
    <lineage>
        <taxon>Eukaryota</taxon>
        <taxon>Viridiplantae</taxon>
        <taxon>Streptophyta</taxon>
        <taxon>Embryophyta</taxon>
        <taxon>Tracheophyta</taxon>
        <taxon>Spermatophyta</taxon>
        <taxon>Magnoliopsida</taxon>
        <taxon>Liliopsida</taxon>
        <taxon>Zingiberales</taxon>
        <taxon>Zingiberaceae</taxon>
        <taxon>Zingiber</taxon>
    </lineage>
</organism>
<evidence type="ECO:0000313" key="1">
    <source>
        <dbReference type="EMBL" id="KAG6519123.1"/>
    </source>
</evidence>
<sequence>MSAHALGAASIAGVIIGLLLRLLVANNIVHGEVVPVPPEEILAGGHQLAINHVMVCVVLRVGHHHVIPHHWLHIDFGADGVMLSRQEVASKLKNWSAIKKVELCECFCEKKRVEFEFFLQQQYIIMMSDNFVQPTIPRFDGHYDHWSMLMENFLRSKEYWQVVESGVAEPSAREDGVIDLYFCTSEDQVADIMTKPLKLSTFQRLRGLIGVCTFDNS</sequence>
<comment type="caution">
    <text evidence="1">The sequence shown here is derived from an EMBL/GenBank/DDBJ whole genome shotgun (WGS) entry which is preliminary data.</text>
</comment>